<dbReference type="PROSITE" id="PS51094">
    <property type="entry name" value="PTS_EIIA_TYPE_2"/>
    <property type="match status" value="1"/>
</dbReference>
<dbReference type="Proteomes" id="UP000005632">
    <property type="component" value="Chromosome"/>
</dbReference>
<dbReference type="SUPFAM" id="SSF55804">
    <property type="entry name" value="Phoshotransferase/anion transport protein"/>
    <property type="match status" value="1"/>
</dbReference>
<keyword evidence="2" id="KW-0808">Transferase</keyword>
<dbReference type="HOGENOM" id="CLU_072531_5_0_12"/>
<proteinExistence type="predicted"/>
<feature type="domain" description="PTS EIIA type-2" evidence="1">
    <location>
        <begin position="5"/>
        <end position="148"/>
    </location>
</feature>
<evidence type="ECO:0000313" key="2">
    <source>
        <dbReference type="EMBL" id="AEV30245.1"/>
    </source>
</evidence>
<dbReference type="RefSeq" id="WP_014271085.1">
    <property type="nucleotide sequence ID" value="NC_016633.1"/>
</dbReference>
<dbReference type="InterPro" id="IPR002178">
    <property type="entry name" value="PTS_EIIA_type-2_dom"/>
</dbReference>
<dbReference type="InterPro" id="IPR051541">
    <property type="entry name" value="PTS_SugarTrans_NitroReg"/>
</dbReference>
<dbReference type="eggNOG" id="COG1762">
    <property type="taxonomic scope" value="Bacteria"/>
</dbReference>
<dbReference type="CDD" id="cd00211">
    <property type="entry name" value="PTS_IIA_fru"/>
    <property type="match status" value="1"/>
</dbReference>
<evidence type="ECO:0000313" key="3">
    <source>
        <dbReference type="Proteomes" id="UP000005632"/>
    </source>
</evidence>
<organism evidence="2 3">
    <name type="scientific">Sphaerochaeta pleomorpha (strain ATCC BAA-1885 / DSM 22778 / Grapes)</name>
    <dbReference type="NCBI Taxonomy" id="158190"/>
    <lineage>
        <taxon>Bacteria</taxon>
        <taxon>Pseudomonadati</taxon>
        <taxon>Spirochaetota</taxon>
        <taxon>Spirochaetia</taxon>
        <taxon>Spirochaetales</taxon>
        <taxon>Sphaerochaetaceae</taxon>
        <taxon>Sphaerochaeta</taxon>
    </lineage>
</organism>
<dbReference type="STRING" id="158190.SpiGrapes_2484"/>
<dbReference type="Pfam" id="PF00359">
    <property type="entry name" value="PTS_EIIA_2"/>
    <property type="match status" value="1"/>
</dbReference>
<dbReference type="EMBL" id="CP003155">
    <property type="protein sequence ID" value="AEV30245.1"/>
    <property type="molecule type" value="Genomic_DNA"/>
</dbReference>
<dbReference type="KEGG" id="sgp:SpiGrapes_2484"/>
<dbReference type="PANTHER" id="PTHR47738">
    <property type="entry name" value="PTS SYSTEM FRUCTOSE-LIKE EIIA COMPONENT-RELATED"/>
    <property type="match status" value="1"/>
</dbReference>
<dbReference type="GO" id="GO:0016740">
    <property type="term" value="F:transferase activity"/>
    <property type="evidence" value="ECO:0007669"/>
    <property type="project" value="UniProtKB-KW"/>
</dbReference>
<dbReference type="AlphaFoldDB" id="G8QTZ8"/>
<sequence length="148" mass="16266">MKLKNILSEKLVRYPLKANSKREVISELLGILVAEGKVIDPAQALSDILEREKKMTTGIQNGVAIPHAKTRAVEKLTACIGIKPEGLDFQSLDGKPSQIFILTLSPYDEMSVHVQFMAEISMVIKSEAIRNTMIKATSKGEILSVFGL</sequence>
<evidence type="ECO:0000259" key="1">
    <source>
        <dbReference type="PROSITE" id="PS51094"/>
    </source>
</evidence>
<gene>
    <name evidence="2" type="ordered locus">SpiGrapes_2484</name>
</gene>
<keyword evidence="3" id="KW-1185">Reference proteome</keyword>
<reference evidence="2 3" key="1">
    <citation type="submission" date="2011-11" db="EMBL/GenBank/DDBJ databases">
        <title>Complete sequence of Spirochaeta sp. grapes.</title>
        <authorList>
            <consortium name="US DOE Joint Genome Institute"/>
            <person name="Lucas S."/>
            <person name="Han J."/>
            <person name="Lapidus A."/>
            <person name="Cheng J.-F."/>
            <person name="Goodwin L."/>
            <person name="Pitluck S."/>
            <person name="Peters L."/>
            <person name="Ovchinnikova G."/>
            <person name="Munk A.C."/>
            <person name="Detter J.C."/>
            <person name="Han C."/>
            <person name="Tapia R."/>
            <person name="Land M."/>
            <person name="Hauser L."/>
            <person name="Kyrpides N."/>
            <person name="Ivanova N."/>
            <person name="Pagani I."/>
            <person name="Ritalahtilisa K."/>
            <person name="Loeffler F."/>
            <person name="Woyke T."/>
        </authorList>
    </citation>
    <scope>NUCLEOTIDE SEQUENCE [LARGE SCALE GENOMIC DNA]</scope>
    <source>
        <strain evidence="3">ATCC BAA-1885 / DSM 22778 / Grapes</strain>
    </source>
</reference>
<accession>G8QTZ8</accession>
<name>G8QTZ8_SPHPG</name>
<dbReference type="Gene3D" id="3.40.930.10">
    <property type="entry name" value="Mannitol-specific EII, Chain A"/>
    <property type="match status" value="1"/>
</dbReference>
<dbReference type="InterPro" id="IPR016152">
    <property type="entry name" value="PTrfase/Anion_transptr"/>
</dbReference>
<protein>
    <submittedName>
        <fullName evidence="2">Phosphotransferase system mannitol/fructose-specifc IIA component (Ntr-type)</fullName>
    </submittedName>
</protein>
<dbReference type="OrthoDB" id="95460at2"/>